<dbReference type="EMBL" id="CACVAQ010000469">
    <property type="protein sequence ID" value="CAA6829187.1"/>
    <property type="molecule type" value="Genomic_DNA"/>
</dbReference>
<sequence length="245" mass="26835">MKRITIWMFCFLSIFSLSNCDTLQDIANTTLGGSSSSGTTGLSNSQIVSGLKQALMQGTTKGVNVLSVKDGFFKNPSVKVLFPPEAQKVEKTLRDIGAGQLVDVAIEKINRAAEDAAVGAKDIFINSITQMTVTDAMGILMGDDNACTNYLRKTTSKDLFTSFNPVIKKSLNQVGASDAWGTVISNYNKVPFIEKVNPDLDDYVTNKAMDGVFLMIEKEEKLIRKDPVKRVTDILKKVFGMQDKK</sequence>
<evidence type="ECO:0000256" key="1">
    <source>
        <dbReference type="SAM" id="SignalP"/>
    </source>
</evidence>
<keyword evidence="1" id="KW-0732">Signal</keyword>
<evidence type="ECO:0008006" key="3">
    <source>
        <dbReference type="Google" id="ProtNLM"/>
    </source>
</evidence>
<reference evidence="2" key="1">
    <citation type="submission" date="2020-01" db="EMBL/GenBank/DDBJ databases">
        <authorList>
            <person name="Meier V. D."/>
            <person name="Meier V D."/>
        </authorList>
    </citation>
    <scope>NUCLEOTIDE SEQUENCE</scope>
    <source>
        <strain evidence="2">HLG_WM_MAG_10</strain>
    </source>
</reference>
<organism evidence="2">
    <name type="scientific">uncultured Aureispira sp</name>
    <dbReference type="NCBI Taxonomy" id="1331704"/>
    <lineage>
        <taxon>Bacteria</taxon>
        <taxon>Pseudomonadati</taxon>
        <taxon>Bacteroidota</taxon>
        <taxon>Saprospiria</taxon>
        <taxon>Saprospirales</taxon>
        <taxon>Saprospiraceae</taxon>
        <taxon>Aureispira</taxon>
        <taxon>environmental samples</taxon>
    </lineage>
</organism>
<dbReference type="AlphaFoldDB" id="A0A6S6UIC6"/>
<evidence type="ECO:0000313" key="2">
    <source>
        <dbReference type="EMBL" id="CAA6829187.1"/>
    </source>
</evidence>
<proteinExistence type="predicted"/>
<gene>
    <name evidence="2" type="ORF">HELGO_WM23982</name>
</gene>
<dbReference type="Pfam" id="PF13852">
    <property type="entry name" value="DUF4197"/>
    <property type="match status" value="1"/>
</dbReference>
<protein>
    <recommendedName>
        <fullName evidence="3">DUF4197 domain-containing protein</fullName>
    </recommendedName>
</protein>
<feature type="signal peptide" evidence="1">
    <location>
        <begin position="1"/>
        <end position="20"/>
    </location>
</feature>
<feature type="chain" id="PRO_5027739832" description="DUF4197 domain-containing protein" evidence="1">
    <location>
        <begin position="21"/>
        <end position="245"/>
    </location>
</feature>
<accession>A0A6S6UIC6</accession>
<name>A0A6S6UIC6_9BACT</name>
<dbReference type="InterPro" id="IPR025245">
    <property type="entry name" value="DUF4197"/>
</dbReference>